<keyword evidence="2" id="KW-0238">DNA-binding</keyword>
<protein>
    <submittedName>
        <fullName evidence="6">Helix-turn-helix transcriptional regulator</fullName>
    </submittedName>
</protein>
<dbReference type="RefSeq" id="WP_088073733.1">
    <property type="nucleotide sequence ID" value="NZ_JAHQCR010000052.1"/>
</dbReference>
<dbReference type="Proteomes" id="UP000790580">
    <property type="component" value="Unassembled WGS sequence"/>
</dbReference>
<dbReference type="PANTHER" id="PTHR33204">
    <property type="entry name" value="TRANSCRIPTIONAL REGULATOR, MARR FAMILY"/>
    <property type="match status" value="1"/>
</dbReference>
<organism evidence="6 7">
    <name type="scientific">Evansella alkalicola</name>
    <dbReference type="NCBI Taxonomy" id="745819"/>
    <lineage>
        <taxon>Bacteria</taxon>
        <taxon>Bacillati</taxon>
        <taxon>Bacillota</taxon>
        <taxon>Bacilli</taxon>
        <taxon>Bacillales</taxon>
        <taxon>Bacillaceae</taxon>
        <taxon>Evansella</taxon>
    </lineage>
</organism>
<sequence length="166" mass="18829">MKERYKLPCNIAQTLNLVGDRWTLLVIHEILIGHTTFNEIKKNLKGLSPNLLSDRLKFLEEAGLVQSTIYSEHPPRYEYRLTQSGKDLEDVFHALIIWGRNHLDKCYKKLVHTCDTEVQLQYYCPACDKVVSKDEIRAVELSDADSDSAPTSASTSDSATLATTEE</sequence>
<dbReference type="EMBL" id="JAHQCR010000052">
    <property type="protein sequence ID" value="MBU9722413.1"/>
    <property type="molecule type" value="Genomic_DNA"/>
</dbReference>
<evidence type="ECO:0000256" key="3">
    <source>
        <dbReference type="ARBA" id="ARBA00023163"/>
    </source>
</evidence>
<keyword evidence="3" id="KW-0804">Transcription</keyword>
<feature type="region of interest" description="Disordered" evidence="4">
    <location>
        <begin position="141"/>
        <end position="166"/>
    </location>
</feature>
<name>A0ABS6JV02_9BACI</name>
<keyword evidence="1" id="KW-0805">Transcription regulation</keyword>
<dbReference type="PANTHER" id="PTHR33204:SF18">
    <property type="entry name" value="TRANSCRIPTIONAL REGULATORY PROTEIN"/>
    <property type="match status" value="1"/>
</dbReference>
<feature type="domain" description="HTH hxlR-type" evidence="5">
    <location>
        <begin position="9"/>
        <end position="107"/>
    </location>
</feature>
<keyword evidence="7" id="KW-1185">Reference proteome</keyword>
<dbReference type="InterPro" id="IPR036388">
    <property type="entry name" value="WH-like_DNA-bd_sf"/>
</dbReference>
<dbReference type="InterPro" id="IPR002577">
    <property type="entry name" value="HTH_HxlR"/>
</dbReference>
<dbReference type="SUPFAM" id="SSF46785">
    <property type="entry name" value="Winged helix' DNA-binding domain"/>
    <property type="match status" value="1"/>
</dbReference>
<dbReference type="CDD" id="cd00090">
    <property type="entry name" value="HTH_ARSR"/>
    <property type="match status" value="1"/>
</dbReference>
<dbReference type="Gene3D" id="1.10.10.10">
    <property type="entry name" value="Winged helix-like DNA-binding domain superfamily/Winged helix DNA-binding domain"/>
    <property type="match status" value="1"/>
</dbReference>
<evidence type="ECO:0000313" key="7">
    <source>
        <dbReference type="Proteomes" id="UP000790580"/>
    </source>
</evidence>
<proteinExistence type="predicted"/>
<reference evidence="6 7" key="1">
    <citation type="submission" date="2021-06" db="EMBL/GenBank/DDBJ databases">
        <title>Bacillus sp. RD4P76, an endophyte from a halophyte.</title>
        <authorList>
            <person name="Sun J.-Q."/>
        </authorList>
    </citation>
    <scope>NUCLEOTIDE SEQUENCE [LARGE SCALE GENOMIC DNA]</scope>
    <source>
        <strain evidence="6 7">JCM 17098</strain>
    </source>
</reference>
<gene>
    <name evidence="6" type="ORF">KS407_13320</name>
</gene>
<accession>A0ABS6JV02</accession>
<comment type="caution">
    <text evidence="6">The sequence shown here is derived from an EMBL/GenBank/DDBJ whole genome shotgun (WGS) entry which is preliminary data.</text>
</comment>
<evidence type="ECO:0000259" key="5">
    <source>
        <dbReference type="PROSITE" id="PS51118"/>
    </source>
</evidence>
<evidence type="ECO:0000256" key="4">
    <source>
        <dbReference type="SAM" id="MobiDB-lite"/>
    </source>
</evidence>
<evidence type="ECO:0000256" key="2">
    <source>
        <dbReference type="ARBA" id="ARBA00023125"/>
    </source>
</evidence>
<dbReference type="PROSITE" id="PS51118">
    <property type="entry name" value="HTH_HXLR"/>
    <property type="match status" value="1"/>
</dbReference>
<evidence type="ECO:0000256" key="1">
    <source>
        <dbReference type="ARBA" id="ARBA00023015"/>
    </source>
</evidence>
<dbReference type="InterPro" id="IPR036390">
    <property type="entry name" value="WH_DNA-bd_sf"/>
</dbReference>
<evidence type="ECO:0000313" key="6">
    <source>
        <dbReference type="EMBL" id="MBU9722413.1"/>
    </source>
</evidence>
<dbReference type="Pfam" id="PF01638">
    <property type="entry name" value="HxlR"/>
    <property type="match status" value="1"/>
</dbReference>
<dbReference type="InterPro" id="IPR011991">
    <property type="entry name" value="ArsR-like_HTH"/>
</dbReference>
<feature type="compositionally biased region" description="Low complexity" evidence="4">
    <location>
        <begin position="147"/>
        <end position="166"/>
    </location>
</feature>